<gene>
    <name evidence="2" type="ORF">M9Y10_009701</name>
</gene>
<keyword evidence="3" id="KW-1185">Reference proteome</keyword>
<keyword evidence="1" id="KW-0472">Membrane</keyword>
<dbReference type="EMBL" id="JAPFFF010000015">
    <property type="protein sequence ID" value="KAK8866733.1"/>
    <property type="molecule type" value="Genomic_DNA"/>
</dbReference>
<reference evidence="2 3" key="1">
    <citation type="submission" date="2024-04" db="EMBL/GenBank/DDBJ databases">
        <title>Tritrichomonas musculus Genome.</title>
        <authorList>
            <person name="Alves-Ferreira E."/>
            <person name="Grigg M."/>
            <person name="Lorenzi H."/>
            <person name="Galac M."/>
        </authorList>
    </citation>
    <scope>NUCLEOTIDE SEQUENCE [LARGE SCALE GENOMIC DNA]</scope>
    <source>
        <strain evidence="2 3">EAF2021</strain>
    </source>
</reference>
<feature type="transmembrane region" description="Helical" evidence="1">
    <location>
        <begin position="244"/>
        <end position="265"/>
    </location>
</feature>
<accession>A0ABR2IQ04</accession>
<feature type="transmembrane region" description="Helical" evidence="1">
    <location>
        <begin position="297"/>
        <end position="317"/>
    </location>
</feature>
<evidence type="ECO:0000313" key="3">
    <source>
        <dbReference type="Proteomes" id="UP001470230"/>
    </source>
</evidence>
<sequence>MNIFIKKLSAFIPHILLFVIGWHMTIGPGTLLFHHLKSIKILNNHVIPIGNIVSQEYNVMLSPAELINIPYIRSFFFSLSMPCFSLGYFFITFIRKNQDPDALLFACSLFPIYLTSLKLSNKLLSFLLAIISILVTFFILQTNEALQSTGDGELLFKSIYFIYFLDFLQYFSFAHSVTTSASCFHEYTNPPISIFDIEGSIPILETIYSNISNFLITVWHHIYIVISILYLISKKFLTPKQSSLFLIGSAIFSSFLSYFCAKRLLQLKLITLMKPNKQNDKKKKKKITKLVNPIGEIAFGITAIPSNLLILSIGWIYCQTFKSNRSKIYSSMLEIHIFSGIFLSCIPKILSLIYSFFPNFARN</sequence>
<feature type="transmembrane region" description="Helical" evidence="1">
    <location>
        <begin position="12"/>
        <end position="33"/>
    </location>
</feature>
<proteinExistence type="predicted"/>
<organism evidence="2 3">
    <name type="scientific">Tritrichomonas musculus</name>
    <dbReference type="NCBI Taxonomy" id="1915356"/>
    <lineage>
        <taxon>Eukaryota</taxon>
        <taxon>Metamonada</taxon>
        <taxon>Parabasalia</taxon>
        <taxon>Tritrichomonadida</taxon>
        <taxon>Tritrichomonadidae</taxon>
        <taxon>Tritrichomonas</taxon>
    </lineage>
</organism>
<feature type="transmembrane region" description="Helical" evidence="1">
    <location>
        <begin position="123"/>
        <end position="142"/>
    </location>
</feature>
<comment type="caution">
    <text evidence="2">The sequence shown here is derived from an EMBL/GenBank/DDBJ whole genome shotgun (WGS) entry which is preliminary data.</text>
</comment>
<feature type="transmembrane region" description="Helical" evidence="1">
    <location>
        <begin position="337"/>
        <end position="357"/>
    </location>
</feature>
<evidence type="ECO:0000256" key="1">
    <source>
        <dbReference type="SAM" id="Phobius"/>
    </source>
</evidence>
<keyword evidence="1" id="KW-1133">Transmembrane helix</keyword>
<dbReference type="Proteomes" id="UP001470230">
    <property type="component" value="Unassembled WGS sequence"/>
</dbReference>
<feature type="transmembrane region" description="Helical" evidence="1">
    <location>
        <begin position="71"/>
        <end position="94"/>
    </location>
</feature>
<name>A0ABR2IQ04_9EUKA</name>
<evidence type="ECO:0000313" key="2">
    <source>
        <dbReference type="EMBL" id="KAK8866733.1"/>
    </source>
</evidence>
<protein>
    <submittedName>
        <fullName evidence="2">Uncharacterized protein</fullName>
    </submittedName>
</protein>
<keyword evidence="1" id="KW-0812">Transmembrane</keyword>
<feature type="transmembrane region" description="Helical" evidence="1">
    <location>
        <begin position="154"/>
        <end position="172"/>
    </location>
</feature>
<feature type="transmembrane region" description="Helical" evidence="1">
    <location>
        <begin position="211"/>
        <end position="232"/>
    </location>
</feature>